<dbReference type="EMBL" id="WEGI01000004">
    <property type="protein sequence ID" value="MQY26364.1"/>
    <property type="molecule type" value="Genomic_DNA"/>
</dbReference>
<sequence>MATEYPGMRAGAGELPSATEVLRAFRATGDRLSGHRLLEAAHRLARCHELRRRAEQTAREPDASEVLVAGCRRLLDDIDQDRALEVARIDGWVAEHIVHRDGASMHTETLGAVIDRLAAKWVAAQQALGLPSAEPEPPAEAPGGVRQRLGQHGVSGEARLQWVRLAELADGYRDLITDVVERRRRLPVF</sequence>
<dbReference type="InterPro" id="IPR025350">
    <property type="entry name" value="DUF4254"/>
</dbReference>
<evidence type="ECO:0000313" key="1">
    <source>
        <dbReference type="EMBL" id="MQY26364.1"/>
    </source>
</evidence>
<dbReference type="OrthoDB" id="3352146at2"/>
<comment type="caution">
    <text evidence="1">The sequence shown here is derived from an EMBL/GenBank/DDBJ whole genome shotgun (WGS) entry which is preliminary data.</text>
</comment>
<dbReference type="Proteomes" id="UP000431401">
    <property type="component" value="Unassembled WGS sequence"/>
</dbReference>
<reference evidence="1 2" key="1">
    <citation type="submission" date="2019-10" db="EMBL/GenBank/DDBJ databases">
        <title>Nocardia macrotermitis sp. nov. and Nocardia aurantia sp. nov., isolated from the gut of fungus growing-termite Macrotermes natalensis.</title>
        <authorList>
            <person name="Benndorf R."/>
            <person name="Schwitalla J."/>
            <person name="Martin K."/>
            <person name="De Beer W."/>
            <person name="Kaster A.-K."/>
            <person name="Vollmers J."/>
            <person name="Poulsen M."/>
            <person name="Beemelmanns C."/>
        </authorList>
    </citation>
    <scope>NUCLEOTIDE SEQUENCE [LARGE SCALE GENOMIC DNA]</scope>
    <source>
        <strain evidence="1 2">RB56</strain>
    </source>
</reference>
<accession>A0A7K0DNI4</accession>
<protein>
    <recommendedName>
        <fullName evidence="3">DUF4254 domain-containing protein</fullName>
    </recommendedName>
</protein>
<evidence type="ECO:0000313" key="2">
    <source>
        <dbReference type="Proteomes" id="UP000431401"/>
    </source>
</evidence>
<organism evidence="1 2">
    <name type="scientific">Nocardia aurantia</name>
    <dbReference type="NCBI Taxonomy" id="2585199"/>
    <lineage>
        <taxon>Bacteria</taxon>
        <taxon>Bacillati</taxon>
        <taxon>Actinomycetota</taxon>
        <taxon>Actinomycetes</taxon>
        <taxon>Mycobacteriales</taxon>
        <taxon>Nocardiaceae</taxon>
        <taxon>Nocardia</taxon>
    </lineage>
</organism>
<gene>
    <name evidence="1" type="ORF">NRB56_19290</name>
</gene>
<evidence type="ECO:0008006" key="3">
    <source>
        <dbReference type="Google" id="ProtNLM"/>
    </source>
</evidence>
<dbReference type="RefSeq" id="WP_153340605.1">
    <property type="nucleotide sequence ID" value="NZ_WEGI01000004.1"/>
</dbReference>
<proteinExistence type="predicted"/>
<keyword evidence="2" id="KW-1185">Reference proteome</keyword>
<dbReference type="AlphaFoldDB" id="A0A7K0DNI4"/>
<name>A0A7K0DNI4_9NOCA</name>
<dbReference type="Pfam" id="PF14063">
    <property type="entry name" value="DUF4254"/>
    <property type="match status" value="1"/>
</dbReference>